<name>A0A0F8YMW2_9ZZZZ</name>
<feature type="region of interest" description="Disordered" evidence="1">
    <location>
        <begin position="1"/>
        <end position="30"/>
    </location>
</feature>
<reference evidence="2" key="1">
    <citation type="journal article" date="2015" name="Nature">
        <title>Complex archaea that bridge the gap between prokaryotes and eukaryotes.</title>
        <authorList>
            <person name="Spang A."/>
            <person name="Saw J.H."/>
            <person name="Jorgensen S.L."/>
            <person name="Zaremba-Niedzwiedzka K."/>
            <person name="Martijn J."/>
            <person name="Lind A.E."/>
            <person name="van Eijk R."/>
            <person name="Schleper C."/>
            <person name="Guy L."/>
            <person name="Ettema T.J."/>
        </authorList>
    </citation>
    <scope>NUCLEOTIDE SEQUENCE</scope>
</reference>
<sequence length="53" mass="5771">IEEIAERGAKIRRGRAGQHCNEDAPPPYEPRVVSTAALATLGEPSEPLELMDE</sequence>
<organism evidence="2">
    <name type="scientific">marine sediment metagenome</name>
    <dbReference type="NCBI Taxonomy" id="412755"/>
    <lineage>
        <taxon>unclassified sequences</taxon>
        <taxon>metagenomes</taxon>
        <taxon>ecological metagenomes</taxon>
    </lineage>
</organism>
<proteinExistence type="predicted"/>
<dbReference type="AlphaFoldDB" id="A0A0F8YMW2"/>
<evidence type="ECO:0000313" key="2">
    <source>
        <dbReference type="EMBL" id="KKK82763.1"/>
    </source>
</evidence>
<evidence type="ECO:0000256" key="1">
    <source>
        <dbReference type="SAM" id="MobiDB-lite"/>
    </source>
</evidence>
<gene>
    <name evidence="2" type="ORF">LCGC14_2800170</name>
</gene>
<accession>A0A0F8YMW2</accession>
<feature type="non-terminal residue" evidence="2">
    <location>
        <position position="1"/>
    </location>
</feature>
<dbReference type="EMBL" id="LAZR01052522">
    <property type="protein sequence ID" value="KKK82763.1"/>
    <property type="molecule type" value="Genomic_DNA"/>
</dbReference>
<comment type="caution">
    <text evidence="2">The sequence shown here is derived from an EMBL/GenBank/DDBJ whole genome shotgun (WGS) entry which is preliminary data.</text>
</comment>
<protein>
    <submittedName>
        <fullName evidence="2">Uncharacterized protein</fullName>
    </submittedName>
</protein>